<name>A0A1L9SZ21_9EURO</name>
<keyword evidence="1" id="KW-0732">Signal</keyword>
<dbReference type="VEuPathDB" id="FungiDB:ASPSYDRAFT_137912"/>
<dbReference type="GeneID" id="63756884"/>
<reference evidence="3" key="1">
    <citation type="journal article" date="2017" name="Genome Biol.">
        <title>Comparative genomics reveals high biological diversity and specific adaptations in the industrially and medically important fungal genus Aspergillus.</title>
        <authorList>
            <person name="de Vries R.P."/>
            <person name="Riley R."/>
            <person name="Wiebenga A."/>
            <person name="Aguilar-Osorio G."/>
            <person name="Amillis S."/>
            <person name="Uchima C.A."/>
            <person name="Anderluh G."/>
            <person name="Asadollahi M."/>
            <person name="Askin M."/>
            <person name="Barry K."/>
            <person name="Battaglia E."/>
            <person name="Bayram O."/>
            <person name="Benocci T."/>
            <person name="Braus-Stromeyer S.A."/>
            <person name="Caldana C."/>
            <person name="Canovas D."/>
            <person name="Cerqueira G.C."/>
            <person name="Chen F."/>
            <person name="Chen W."/>
            <person name="Choi C."/>
            <person name="Clum A."/>
            <person name="Dos Santos R.A."/>
            <person name="Damasio A.R."/>
            <person name="Diallinas G."/>
            <person name="Emri T."/>
            <person name="Fekete E."/>
            <person name="Flipphi M."/>
            <person name="Freyberg S."/>
            <person name="Gallo A."/>
            <person name="Gournas C."/>
            <person name="Habgood R."/>
            <person name="Hainaut M."/>
            <person name="Harispe M.L."/>
            <person name="Henrissat B."/>
            <person name="Hilden K.S."/>
            <person name="Hope R."/>
            <person name="Hossain A."/>
            <person name="Karabika E."/>
            <person name="Karaffa L."/>
            <person name="Karanyi Z."/>
            <person name="Krasevec N."/>
            <person name="Kuo A."/>
            <person name="Kusch H."/>
            <person name="LaButti K."/>
            <person name="Lagendijk E.L."/>
            <person name="Lapidus A."/>
            <person name="Levasseur A."/>
            <person name="Lindquist E."/>
            <person name="Lipzen A."/>
            <person name="Logrieco A.F."/>
            <person name="MacCabe A."/>
            <person name="Maekelae M.R."/>
            <person name="Malavazi I."/>
            <person name="Melin P."/>
            <person name="Meyer V."/>
            <person name="Mielnichuk N."/>
            <person name="Miskei M."/>
            <person name="Molnar A.P."/>
            <person name="Mule G."/>
            <person name="Ngan C.Y."/>
            <person name="Orejas M."/>
            <person name="Orosz E."/>
            <person name="Ouedraogo J.P."/>
            <person name="Overkamp K.M."/>
            <person name="Park H.-S."/>
            <person name="Perrone G."/>
            <person name="Piumi F."/>
            <person name="Punt P.J."/>
            <person name="Ram A.F."/>
            <person name="Ramon A."/>
            <person name="Rauscher S."/>
            <person name="Record E."/>
            <person name="Riano-Pachon D.M."/>
            <person name="Robert V."/>
            <person name="Roehrig J."/>
            <person name="Ruller R."/>
            <person name="Salamov A."/>
            <person name="Salih N.S."/>
            <person name="Samson R.A."/>
            <person name="Sandor E."/>
            <person name="Sanguinetti M."/>
            <person name="Schuetze T."/>
            <person name="Sepcic K."/>
            <person name="Shelest E."/>
            <person name="Sherlock G."/>
            <person name="Sophianopoulou V."/>
            <person name="Squina F.M."/>
            <person name="Sun H."/>
            <person name="Susca A."/>
            <person name="Todd R.B."/>
            <person name="Tsang A."/>
            <person name="Unkles S.E."/>
            <person name="van de Wiele N."/>
            <person name="van Rossen-Uffink D."/>
            <person name="Oliveira J.V."/>
            <person name="Vesth T.C."/>
            <person name="Visser J."/>
            <person name="Yu J.-H."/>
            <person name="Zhou M."/>
            <person name="Andersen M.R."/>
            <person name="Archer D.B."/>
            <person name="Baker S.E."/>
            <person name="Benoit I."/>
            <person name="Brakhage A.A."/>
            <person name="Braus G.H."/>
            <person name="Fischer R."/>
            <person name="Frisvad J.C."/>
            <person name="Goldman G.H."/>
            <person name="Houbraken J."/>
            <person name="Oakley B."/>
            <person name="Pocsi I."/>
            <person name="Scazzocchio C."/>
            <person name="Seiboth B."/>
            <person name="vanKuyk P.A."/>
            <person name="Wortman J."/>
            <person name="Dyer P.S."/>
            <person name="Grigoriev I.V."/>
        </authorList>
    </citation>
    <scope>NUCLEOTIDE SEQUENCE [LARGE SCALE GENOMIC DNA]</scope>
    <source>
        <strain evidence="3">CBS 593.65</strain>
    </source>
</reference>
<feature type="signal peptide" evidence="1">
    <location>
        <begin position="1"/>
        <end position="16"/>
    </location>
</feature>
<dbReference type="EMBL" id="KV878602">
    <property type="protein sequence ID" value="OJJ52415.1"/>
    <property type="molecule type" value="Genomic_DNA"/>
</dbReference>
<dbReference type="Proteomes" id="UP000184356">
    <property type="component" value="Unassembled WGS sequence"/>
</dbReference>
<dbReference type="STRING" id="1036612.A0A1L9SZ21"/>
<keyword evidence="3" id="KW-1185">Reference proteome</keyword>
<proteinExistence type="predicted"/>
<accession>A0A1L9SZ21</accession>
<dbReference type="RefSeq" id="XP_040696221.1">
    <property type="nucleotide sequence ID" value="XM_040840811.1"/>
</dbReference>
<protein>
    <submittedName>
        <fullName evidence="2">Uncharacterized protein</fullName>
    </submittedName>
</protein>
<sequence>MRLALWAPALAAVAAGDPSIFWSSTSAAATATISASTATPTQDLSPTQGSLEFLCDVGGRSIENWNKYNMGGFINAYSSMWCSDTTKCPYGSWTGPWPMIFSTLMENTGSWTCTVDECDASVKRRDADCTDNKEAKVQFALYAVQNFRDWMESLIDAIDDSWSHYNGIQTYLVNTFTTHDIDNSNDVADGLSISSGVMGIVGTLAGPFGPAGKAVSEMASIGSDVLALAGDIAGLDTPNPAEVLQEELDTNGNMSVVMDAAFGRAKSYYMDLLGHVIEDYPTDNSGGSDGDRYTSDPRGAPAVLYSGMYAVNVHYREKERALNLARTLTDTMAINYLWGTEKVYIAKLTKPVGGTSPCDAYHTFEDLWGACDENTSTLYLYVPWGDVLKNDKWTPVPGIETLAGWEYDADSDDSDFSTTVHVDLFRMGKAAEYNQQTNGYGSPGSVNSMLTSMQSKDAGLENVMTVSLPVCYLDNIIDHYYEMDSENTLETAVKDALHRGCGSISRNVRDWPYEYILSDSEPAQYYNQNPYTDDAKDSIILYDSGYVKIPRVDDDWKLVWD</sequence>
<organism evidence="2 3">
    <name type="scientific">Aspergillus sydowii CBS 593.65</name>
    <dbReference type="NCBI Taxonomy" id="1036612"/>
    <lineage>
        <taxon>Eukaryota</taxon>
        <taxon>Fungi</taxon>
        <taxon>Dikarya</taxon>
        <taxon>Ascomycota</taxon>
        <taxon>Pezizomycotina</taxon>
        <taxon>Eurotiomycetes</taxon>
        <taxon>Eurotiomycetidae</taxon>
        <taxon>Eurotiales</taxon>
        <taxon>Aspergillaceae</taxon>
        <taxon>Aspergillus</taxon>
        <taxon>Aspergillus subgen. Nidulantes</taxon>
    </lineage>
</organism>
<evidence type="ECO:0000313" key="2">
    <source>
        <dbReference type="EMBL" id="OJJ52415.1"/>
    </source>
</evidence>
<evidence type="ECO:0000313" key="3">
    <source>
        <dbReference type="Proteomes" id="UP000184356"/>
    </source>
</evidence>
<dbReference type="AlphaFoldDB" id="A0A1L9SZ21"/>
<dbReference type="OrthoDB" id="4470552at2759"/>
<feature type="chain" id="PRO_5009887588" evidence="1">
    <location>
        <begin position="17"/>
        <end position="561"/>
    </location>
</feature>
<gene>
    <name evidence="2" type="ORF">ASPSYDRAFT_137912</name>
</gene>
<evidence type="ECO:0000256" key="1">
    <source>
        <dbReference type="SAM" id="SignalP"/>
    </source>
</evidence>